<dbReference type="GO" id="GO:0090729">
    <property type="term" value="F:toxin activity"/>
    <property type="evidence" value="ECO:0007669"/>
    <property type="project" value="UniProtKB-KW"/>
</dbReference>
<evidence type="ECO:0000256" key="1">
    <source>
        <dbReference type="RuleBase" id="RU004915"/>
    </source>
</evidence>
<keyword evidence="1" id="KW-0652">Protein synthesis inhibitor</keyword>
<evidence type="ECO:0000313" key="3">
    <source>
        <dbReference type="EMBL" id="EMS52878.1"/>
    </source>
</evidence>
<keyword evidence="1" id="KW-0800">Toxin</keyword>
<dbReference type="InterPro" id="IPR016138">
    <property type="entry name" value="Ribosome_inactivat_prot_sub1"/>
</dbReference>
<dbReference type="eggNOG" id="ENOG502R74V">
    <property type="taxonomic scope" value="Eukaryota"/>
</dbReference>
<comment type="catalytic activity">
    <reaction evidence="1">
        <text>Endohydrolysis of the N-glycosidic bond at one specific adenosine on the 28S rRNA.</text>
        <dbReference type="EC" id="3.2.2.22"/>
    </reaction>
</comment>
<dbReference type="GO" id="GO:0006952">
    <property type="term" value="P:defense response"/>
    <property type="evidence" value="ECO:0007669"/>
    <property type="project" value="UniProtKB-KW"/>
</dbReference>
<dbReference type="InterPro" id="IPR001574">
    <property type="entry name" value="Ribosome_inactivat_prot"/>
</dbReference>
<organism evidence="3">
    <name type="scientific">Triticum urartu</name>
    <name type="common">Red wild einkorn</name>
    <name type="synonym">Crithodium urartu</name>
    <dbReference type="NCBI Taxonomy" id="4572"/>
    <lineage>
        <taxon>Eukaryota</taxon>
        <taxon>Viridiplantae</taxon>
        <taxon>Streptophyta</taxon>
        <taxon>Embryophyta</taxon>
        <taxon>Tracheophyta</taxon>
        <taxon>Spermatophyta</taxon>
        <taxon>Magnoliopsida</taxon>
        <taxon>Liliopsida</taxon>
        <taxon>Poales</taxon>
        <taxon>Poaceae</taxon>
        <taxon>BOP clade</taxon>
        <taxon>Pooideae</taxon>
        <taxon>Triticodae</taxon>
        <taxon>Triticeae</taxon>
        <taxon>Triticinae</taxon>
        <taxon>Triticum</taxon>
    </lineage>
</organism>
<feature type="region of interest" description="Disordered" evidence="2">
    <location>
        <begin position="1"/>
        <end position="61"/>
    </location>
</feature>
<proteinExistence type="inferred from homology"/>
<sequence>MDSPRSRSPLSKKKPPPPPPQNSLSALRPRRSSVRRGDGALGDEAGADIGDARARQAVDPEEEEVLAANADVVDVAKLEEAATEATRRARQHRQITIEDIPRFCIELGVTNASFHRMMMKRRRRMLDICSLKLWGHPVTPPIVDGRDTFHIVEILSGKDSVEILFRESDLYFVGFRPRPAGHNDDPRFYLFNDVVTPKWPEWLPYHTLSYDSGYGSIVAGITVGRHCFPSIFTKLLDFNPENYKTKNKERKDAFHWTMIMLSETLRIRPVQQMVERTLDTGTVEQIGKSLDKKIHNWARNSRDAFADVSSNDINWELIGCDGDLLTLKFSEEEALPVIIVQQNKVEDAAAVALTDISSLIKIHFTANCQQLPKFHSYLIFLLASEKGISVKVKQAVGLLLKSLLLITEATGKGYLYSLTGVPLAGNLICEDFPEDFRDDADLSELPIQQRLLQLFKYPYVILRKLADVKNPDVLSHMCKAFAGLKDIRSEGLPSKVCHVLNDLKQENSEISYEDKKDGQFYKSQ</sequence>
<dbReference type="Pfam" id="PF00161">
    <property type="entry name" value="RIP"/>
    <property type="match status" value="1"/>
</dbReference>
<comment type="similarity">
    <text evidence="1">Belongs to the ribosome-inactivating protein family.</text>
</comment>
<dbReference type="GO" id="GO:0030598">
    <property type="term" value="F:rRNA N-glycosylase activity"/>
    <property type="evidence" value="ECO:0007669"/>
    <property type="project" value="UniProtKB-EC"/>
</dbReference>
<reference evidence="3" key="1">
    <citation type="journal article" date="2013" name="Nature">
        <title>Draft genome of the wheat A-genome progenitor Triticum urartu.</title>
        <authorList>
            <person name="Ling H.Q."/>
            <person name="Zhao S."/>
            <person name="Liu D."/>
            <person name="Wang J."/>
            <person name="Sun H."/>
            <person name="Zhang C."/>
            <person name="Fan H."/>
            <person name="Li D."/>
            <person name="Dong L."/>
            <person name="Tao Y."/>
            <person name="Gao C."/>
            <person name="Wu H."/>
            <person name="Li Y."/>
            <person name="Cui Y."/>
            <person name="Guo X."/>
            <person name="Zheng S."/>
            <person name="Wang B."/>
            <person name="Yu K."/>
            <person name="Liang Q."/>
            <person name="Yang W."/>
            <person name="Lou X."/>
            <person name="Chen J."/>
            <person name="Feng M."/>
            <person name="Jian J."/>
            <person name="Zhang X."/>
            <person name="Luo G."/>
            <person name="Jiang Y."/>
            <person name="Liu J."/>
            <person name="Wang Z."/>
            <person name="Sha Y."/>
            <person name="Zhang B."/>
            <person name="Wu H."/>
            <person name="Tang D."/>
            <person name="Shen Q."/>
            <person name="Xue P."/>
            <person name="Zou S."/>
            <person name="Wang X."/>
            <person name="Liu X."/>
            <person name="Wang F."/>
            <person name="Yang Y."/>
            <person name="An X."/>
            <person name="Dong Z."/>
            <person name="Zhang K."/>
            <person name="Zhang X."/>
            <person name="Luo M.C."/>
            <person name="Dvorak J."/>
            <person name="Tong Y."/>
            <person name="Wang J."/>
            <person name="Yang H."/>
            <person name="Li Z."/>
            <person name="Wang D."/>
            <person name="Zhang A."/>
            <person name="Wang J."/>
        </authorList>
    </citation>
    <scope>NUCLEOTIDE SEQUENCE</scope>
</reference>
<keyword evidence="1" id="KW-0611">Plant defense</keyword>
<accession>M7YQG2</accession>
<dbReference type="Gene3D" id="3.40.420.10">
    <property type="entry name" value="Ricin (A subunit), domain 1"/>
    <property type="match status" value="1"/>
</dbReference>
<dbReference type="AlphaFoldDB" id="M7YQG2"/>
<dbReference type="GO" id="GO:0017148">
    <property type="term" value="P:negative regulation of translation"/>
    <property type="evidence" value="ECO:0007669"/>
    <property type="project" value="UniProtKB-KW"/>
</dbReference>
<evidence type="ECO:0000256" key="2">
    <source>
        <dbReference type="SAM" id="MobiDB-lite"/>
    </source>
</evidence>
<keyword evidence="1" id="KW-0378">Hydrolase</keyword>
<name>M7YQG2_TRIUA</name>
<dbReference type="EMBL" id="KD201529">
    <property type="protein sequence ID" value="EMS52878.1"/>
    <property type="molecule type" value="Genomic_DNA"/>
</dbReference>
<protein>
    <submittedName>
        <fullName evidence="3">Uncharacterized protein</fullName>
    </submittedName>
</protein>
<gene>
    <name evidence="3" type="ORF">TRIUR3_35370</name>
</gene>
<dbReference type="SUPFAM" id="SSF56371">
    <property type="entry name" value="Ribosome inactivating proteins (RIP)"/>
    <property type="match status" value="1"/>
</dbReference>
<dbReference type="InterPro" id="IPR036041">
    <property type="entry name" value="Ribosome-inact_prot_sf"/>
</dbReference>